<sequence length="204" mass="24105">MESFPMTSPHVYIDQSVIEFLQSIQRLFGSKGSSFLFLTVVDQNRSWEIIRHRIWPLINENICGIYLTSCKLNRLRQFSLAVLRDCPKLRRIYSFDLFPGSRLMTVLALLLPKLWPNDLVPFELKNNLTGERLVFRHFKKDKWLFVRCPMERDEDKWAKWEKEAALWSRSWILITVNFNDSEIGDGLLDASEGPSEPKRKRNLE</sequence>
<keyword evidence="1" id="KW-1185">Reference proteome</keyword>
<dbReference type="WBParaSite" id="Gr19_v10_g14300.t1">
    <property type="protein sequence ID" value="Gr19_v10_g14300.t1"/>
    <property type="gene ID" value="Gr19_v10_g14300"/>
</dbReference>
<reference evidence="2" key="1">
    <citation type="submission" date="2022-11" db="UniProtKB">
        <authorList>
            <consortium name="WormBaseParasite"/>
        </authorList>
    </citation>
    <scope>IDENTIFICATION</scope>
</reference>
<evidence type="ECO:0000313" key="1">
    <source>
        <dbReference type="Proteomes" id="UP000887572"/>
    </source>
</evidence>
<dbReference type="AlphaFoldDB" id="A0A914H6M9"/>
<proteinExistence type="predicted"/>
<accession>A0A914H6M9</accession>
<dbReference type="Proteomes" id="UP000887572">
    <property type="component" value="Unplaced"/>
</dbReference>
<evidence type="ECO:0000313" key="2">
    <source>
        <dbReference type="WBParaSite" id="Gr19_v10_g14300.t1"/>
    </source>
</evidence>
<organism evidence="1 2">
    <name type="scientific">Globodera rostochiensis</name>
    <name type="common">Golden nematode worm</name>
    <name type="synonym">Heterodera rostochiensis</name>
    <dbReference type="NCBI Taxonomy" id="31243"/>
    <lineage>
        <taxon>Eukaryota</taxon>
        <taxon>Metazoa</taxon>
        <taxon>Ecdysozoa</taxon>
        <taxon>Nematoda</taxon>
        <taxon>Chromadorea</taxon>
        <taxon>Rhabditida</taxon>
        <taxon>Tylenchina</taxon>
        <taxon>Tylenchomorpha</taxon>
        <taxon>Tylenchoidea</taxon>
        <taxon>Heteroderidae</taxon>
        <taxon>Heteroderinae</taxon>
        <taxon>Globodera</taxon>
    </lineage>
</organism>
<name>A0A914H6M9_GLORO</name>
<protein>
    <submittedName>
        <fullName evidence="2">F-box protein</fullName>
    </submittedName>
</protein>